<dbReference type="Proteomes" id="UP000245207">
    <property type="component" value="Unassembled WGS sequence"/>
</dbReference>
<accession>A0A2U1MQU7</accession>
<sequence length="86" mass="9452">MVAIPDAKVIIKANNSTSQATFIPLCCCSVRWTPPCAAIVPNFYLTMRSYEGKNNYSFAPLSMSPMTSIKTPYLPDEAELEEAEGD</sequence>
<evidence type="ECO:0000313" key="1">
    <source>
        <dbReference type="EMBL" id="PWA63651.1"/>
    </source>
</evidence>
<keyword evidence="2" id="KW-1185">Reference proteome</keyword>
<dbReference type="EMBL" id="PKPP01004592">
    <property type="protein sequence ID" value="PWA63651.1"/>
    <property type="molecule type" value="Genomic_DNA"/>
</dbReference>
<name>A0A2U1MQU7_ARTAN</name>
<dbReference type="AlphaFoldDB" id="A0A2U1MQU7"/>
<proteinExistence type="predicted"/>
<comment type="caution">
    <text evidence="1">The sequence shown here is derived from an EMBL/GenBank/DDBJ whole genome shotgun (WGS) entry which is preliminary data.</text>
</comment>
<evidence type="ECO:0000313" key="2">
    <source>
        <dbReference type="Proteomes" id="UP000245207"/>
    </source>
</evidence>
<reference evidence="1 2" key="1">
    <citation type="journal article" date="2018" name="Mol. Plant">
        <title>The genome of Artemisia annua provides insight into the evolution of Asteraceae family and artemisinin biosynthesis.</title>
        <authorList>
            <person name="Shen Q."/>
            <person name="Zhang L."/>
            <person name="Liao Z."/>
            <person name="Wang S."/>
            <person name="Yan T."/>
            <person name="Shi P."/>
            <person name="Liu M."/>
            <person name="Fu X."/>
            <person name="Pan Q."/>
            <person name="Wang Y."/>
            <person name="Lv Z."/>
            <person name="Lu X."/>
            <person name="Zhang F."/>
            <person name="Jiang W."/>
            <person name="Ma Y."/>
            <person name="Chen M."/>
            <person name="Hao X."/>
            <person name="Li L."/>
            <person name="Tang Y."/>
            <person name="Lv G."/>
            <person name="Zhou Y."/>
            <person name="Sun X."/>
            <person name="Brodelius P.E."/>
            <person name="Rose J.K.C."/>
            <person name="Tang K."/>
        </authorList>
    </citation>
    <scope>NUCLEOTIDE SEQUENCE [LARGE SCALE GENOMIC DNA]</scope>
    <source>
        <strain evidence="2">cv. Huhao1</strain>
        <tissue evidence="1">Leaf</tissue>
    </source>
</reference>
<protein>
    <submittedName>
        <fullName evidence="1">Dihydrodipicolinate synthase</fullName>
    </submittedName>
</protein>
<organism evidence="1 2">
    <name type="scientific">Artemisia annua</name>
    <name type="common">Sweet wormwood</name>
    <dbReference type="NCBI Taxonomy" id="35608"/>
    <lineage>
        <taxon>Eukaryota</taxon>
        <taxon>Viridiplantae</taxon>
        <taxon>Streptophyta</taxon>
        <taxon>Embryophyta</taxon>
        <taxon>Tracheophyta</taxon>
        <taxon>Spermatophyta</taxon>
        <taxon>Magnoliopsida</taxon>
        <taxon>eudicotyledons</taxon>
        <taxon>Gunneridae</taxon>
        <taxon>Pentapetalae</taxon>
        <taxon>asterids</taxon>
        <taxon>campanulids</taxon>
        <taxon>Asterales</taxon>
        <taxon>Asteraceae</taxon>
        <taxon>Asteroideae</taxon>
        <taxon>Anthemideae</taxon>
        <taxon>Artemisiinae</taxon>
        <taxon>Artemisia</taxon>
    </lineage>
</organism>
<gene>
    <name evidence="1" type="ORF">CTI12_AA324360</name>
</gene>